<sequence length="199" mass="21558">MAANESAFLYSEDELNELGVLDEGAPQLAKRALDLMRRRPDLLTPNKWALQCVMALSLEKKTSSASYNGEDECPQLIYRSKPTAQSQHVINSNSIYGADDTPLGKIWPTVLDDIRLVIKTAVPNYSCLNECRHGPNSFTDNPDAGSLGPAVVCVGVPPGSISADTAHDVSQTILELLLKHGVDNAVVEWREAVVSRLSG</sequence>
<accession>A0AAV9Z4R7</accession>
<keyword evidence="2" id="KW-1185">Reference proteome</keyword>
<evidence type="ECO:0000313" key="1">
    <source>
        <dbReference type="EMBL" id="KAK6971479.1"/>
    </source>
</evidence>
<dbReference type="EMBL" id="JAWWNJ010000211">
    <property type="protein sequence ID" value="KAK6971479.1"/>
    <property type="molecule type" value="Genomic_DNA"/>
</dbReference>
<reference evidence="1 2" key="1">
    <citation type="journal article" date="2024" name="J Genomics">
        <title>Draft genome sequencing and assembly of Favolaschia claudopus CIRM-BRFM 2984 isolated from oak limbs.</title>
        <authorList>
            <person name="Navarro D."/>
            <person name="Drula E."/>
            <person name="Chaduli D."/>
            <person name="Cazenave R."/>
            <person name="Ahrendt S."/>
            <person name="Wang J."/>
            <person name="Lipzen A."/>
            <person name="Daum C."/>
            <person name="Barry K."/>
            <person name="Grigoriev I.V."/>
            <person name="Favel A."/>
            <person name="Rosso M.N."/>
            <person name="Martin F."/>
        </authorList>
    </citation>
    <scope>NUCLEOTIDE SEQUENCE [LARGE SCALE GENOMIC DNA]</scope>
    <source>
        <strain evidence="1 2">CIRM-BRFM 2984</strain>
    </source>
</reference>
<dbReference type="AlphaFoldDB" id="A0AAV9Z4R7"/>
<evidence type="ECO:0000313" key="2">
    <source>
        <dbReference type="Proteomes" id="UP001362999"/>
    </source>
</evidence>
<name>A0AAV9Z4R7_9AGAR</name>
<proteinExistence type="predicted"/>
<gene>
    <name evidence="1" type="ORF">R3P38DRAFT_2670393</name>
</gene>
<comment type="caution">
    <text evidence="1">The sequence shown here is derived from an EMBL/GenBank/DDBJ whole genome shotgun (WGS) entry which is preliminary data.</text>
</comment>
<protein>
    <submittedName>
        <fullName evidence="1">Uncharacterized protein</fullName>
    </submittedName>
</protein>
<organism evidence="1 2">
    <name type="scientific">Favolaschia claudopus</name>
    <dbReference type="NCBI Taxonomy" id="2862362"/>
    <lineage>
        <taxon>Eukaryota</taxon>
        <taxon>Fungi</taxon>
        <taxon>Dikarya</taxon>
        <taxon>Basidiomycota</taxon>
        <taxon>Agaricomycotina</taxon>
        <taxon>Agaricomycetes</taxon>
        <taxon>Agaricomycetidae</taxon>
        <taxon>Agaricales</taxon>
        <taxon>Marasmiineae</taxon>
        <taxon>Mycenaceae</taxon>
        <taxon>Favolaschia</taxon>
    </lineage>
</organism>
<dbReference type="Proteomes" id="UP001362999">
    <property type="component" value="Unassembled WGS sequence"/>
</dbReference>